<evidence type="ECO:0000313" key="2">
    <source>
        <dbReference type="Proteomes" id="UP001459277"/>
    </source>
</evidence>
<dbReference type="EMBL" id="JAZDWU010000003">
    <property type="protein sequence ID" value="KAL0006877.1"/>
    <property type="molecule type" value="Genomic_DNA"/>
</dbReference>
<evidence type="ECO:0000313" key="1">
    <source>
        <dbReference type="EMBL" id="KAL0006877.1"/>
    </source>
</evidence>
<comment type="caution">
    <text evidence="1">The sequence shown here is derived from an EMBL/GenBank/DDBJ whole genome shotgun (WGS) entry which is preliminary data.</text>
</comment>
<reference evidence="1 2" key="1">
    <citation type="submission" date="2024-01" db="EMBL/GenBank/DDBJ databases">
        <title>A telomere-to-telomere, gap-free genome of sweet tea (Lithocarpus litseifolius).</title>
        <authorList>
            <person name="Zhou J."/>
        </authorList>
    </citation>
    <scope>NUCLEOTIDE SEQUENCE [LARGE SCALE GENOMIC DNA]</scope>
    <source>
        <strain evidence="1">Zhou-2022a</strain>
        <tissue evidence="1">Leaf</tissue>
    </source>
</reference>
<gene>
    <name evidence="1" type="ORF">SO802_008379</name>
</gene>
<proteinExistence type="predicted"/>
<sequence length="121" mass="13030">MALHGSSSSSGGSYTRWWSKSPVRVLPFSVAKALIFIAAAQEVHVKEPLPPKLVPKDVVLYLYETCPFCNKVKARNFLGGANEAVMYVSVKQGRVGLNIVFEPGLALRNPKGGGGEGSVWI</sequence>
<dbReference type="AlphaFoldDB" id="A0AAW2D8F3"/>
<protein>
    <recommendedName>
        <fullName evidence="3">GST N-terminal domain-containing protein</fullName>
    </recommendedName>
</protein>
<accession>A0AAW2D8F3</accession>
<evidence type="ECO:0008006" key="3">
    <source>
        <dbReference type="Google" id="ProtNLM"/>
    </source>
</evidence>
<dbReference type="Proteomes" id="UP001459277">
    <property type="component" value="Unassembled WGS sequence"/>
</dbReference>
<keyword evidence="2" id="KW-1185">Reference proteome</keyword>
<name>A0AAW2D8F3_9ROSI</name>
<organism evidence="1 2">
    <name type="scientific">Lithocarpus litseifolius</name>
    <dbReference type="NCBI Taxonomy" id="425828"/>
    <lineage>
        <taxon>Eukaryota</taxon>
        <taxon>Viridiplantae</taxon>
        <taxon>Streptophyta</taxon>
        <taxon>Embryophyta</taxon>
        <taxon>Tracheophyta</taxon>
        <taxon>Spermatophyta</taxon>
        <taxon>Magnoliopsida</taxon>
        <taxon>eudicotyledons</taxon>
        <taxon>Gunneridae</taxon>
        <taxon>Pentapetalae</taxon>
        <taxon>rosids</taxon>
        <taxon>fabids</taxon>
        <taxon>Fagales</taxon>
        <taxon>Fagaceae</taxon>
        <taxon>Lithocarpus</taxon>
    </lineage>
</organism>